<sequence>MRLKGCLQSGNQGVMAAHCQKQKVWKYPPRSTDCPSPSGQQPYLYHIGHYSQLYIISKHAESTRHLIIQFINKDVEEYWTQYQAPWYNTSLMGSNFLSKIREELSLKTKSSSEHLYHRKGDSQGSHYPEFILELSISRRSEQGLLVEVFWKPSLGVDDVEWHGKLEDMDQYLKNFPPPMMWKFTPEQLQDPVRERRNHIFLILVEILGLEVDDLVKEKQPKSNLKECISRKPHFRVFHLLCTHRIGFSVEASAKVRSLELSTSRTKPQLYGLKLSSLLVGKIFFDNLLKTSSRSLQPVVGVLHARARDAADYDLKPGRRREDNDSECPGKAEWYCSLPALAAGLGTLEITQQRIASTWRQHSQQSLHPRAPASFSPEGLATY</sequence>
<feature type="region of interest" description="Disordered" evidence="1">
    <location>
        <begin position="360"/>
        <end position="382"/>
    </location>
</feature>
<evidence type="ECO:0000313" key="2">
    <source>
        <dbReference type="EMBL" id="KAJ7412864.1"/>
    </source>
</evidence>
<proteinExistence type="predicted"/>
<comment type="caution">
    <text evidence="2">The sequence shown here is derived from an EMBL/GenBank/DDBJ whole genome shotgun (WGS) entry which is preliminary data.</text>
</comment>
<dbReference type="EMBL" id="WHWB01034195">
    <property type="protein sequence ID" value="KAJ7412864.1"/>
    <property type="molecule type" value="Genomic_DNA"/>
</dbReference>
<dbReference type="Proteomes" id="UP001145742">
    <property type="component" value="Unassembled WGS sequence"/>
</dbReference>
<evidence type="ECO:0000256" key="1">
    <source>
        <dbReference type="SAM" id="MobiDB-lite"/>
    </source>
</evidence>
<keyword evidence="3" id="KW-1185">Reference proteome</keyword>
<evidence type="ECO:0000313" key="3">
    <source>
        <dbReference type="Proteomes" id="UP001145742"/>
    </source>
</evidence>
<gene>
    <name evidence="2" type="ORF">WISP_94294</name>
</gene>
<accession>A0ABQ9D0P8</accession>
<name>A0ABQ9D0P8_9PASS</name>
<reference evidence="2" key="1">
    <citation type="submission" date="2019-10" db="EMBL/GenBank/DDBJ databases">
        <authorList>
            <person name="Soares A.E.R."/>
            <person name="Aleixo A."/>
            <person name="Schneider P."/>
            <person name="Miyaki C.Y."/>
            <person name="Schneider M.P."/>
            <person name="Mello C."/>
            <person name="Vasconcelos A.T.R."/>
        </authorList>
    </citation>
    <scope>NUCLEOTIDE SEQUENCE</scope>
    <source>
        <tissue evidence="2">Muscle</tissue>
    </source>
</reference>
<organism evidence="2 3">
    <name type="scientific">Willisornis vidua</name>
    <name type="common">Xingu scale-backed antbird</name>
    <dbReference type="NCBI Taxonomy" id="1566151"/>
    <lineage>
        <taxon>Eukaryota</taxon>
        <taxon>Metazoa</taxon>
        <taxon>Chordata</taxon>
        <taxon>Craniata</taxon>
        <taxon>Vertebrata</taxon>
        <taxon>Euteleostomi</taxon>
        <taxon>Archelosauria</taxon>
        <taxon>Archosauria</taxon>
        <taxon>Dinosauria</taxon>
        <taxon>Saurischia</taxon>
        <taxon>Theropoda</taxon>
        <taxon>Coelurosauria</taxon>
        <taxon>Aves</taxon>
        <taxon>Neognathae</taxon>
        <taxon>Neoaves</taxon>
        <taxon>Telluraves</taxon>
        <taxon>Australaves</taxon>
        <taxon>Passeriformes</taxon>
        <taxon>Thamnophilidae</taxon>
        <taxon>Willisornis</taxon>
    </lineage>
</organism>
<protein>
    <submittedName>
        <fullName evidence="2">Uncharacterized protein</fullName>
    </submittedName>
</protein>